<dbReference type="InterPro" id="IPR020894">
    <property type="entry name" value="Cadherin_CS"/>
</dbReference>
<name>A0A673FR87_9TELE</name>
<dbReference type="GO" id="GO:0005509">
    <property type="term" value="F:calcium ion binding"/>
    <property type="evidence" value="ECO:0007669"/>
    <property type="project" value="UniProtKB-UniRule"/>
</dbReference>
<keyword evidence="10" id="KW-1015">Disulfide bond</keyword>
<evidence type="ECO:0000256" key="8">
    <source>
        <dbReference type="ARBA" id="ARBA00022989"/>
    </source>
</evidence>
<dbReference type="PROSITE" id="PS50268">
    <property type="entry name" value="CADHERIN_2"/>
    <property type="match status" value="7"/>
</dbReference>
<keyword evidence="9" id="KW-0472">Membrane</keyword>
<comment type="subcellular location">
    <subcellularLocation>
        <location evidence="1">Membrane</location>
        <topology evidence="1">Single-pass membrane protein</topology>
    </subcellularLocation>
</comment>
<evidence type="ECO:0000256" key="13">
    <source>
        <dbReference type="SAM" id="SignalP"/>
    </source>
</evidence>
<keyword evidence="8" id="KW-1133">Transmembrane helix</keyword>
<feature type="domain" description="Cadherin" evidence="14">
    <location>
        <begin position="532"/>
        <end position="642"/>
    </location>
</feature>
<dbReference type="GO" id="GO:0005886">
    <property type="term" value="C:plasma membrane"/>
    <property type="evidence" value="ECO:0007669"/>
    <property type="project" value="InterPro"/>
</dbReference>
<reference evidence="15" key="2">
    <citation type="submission" date="2025-09" db="UniProtKB">
        <authorList>
            <consortium name="Ensembl"/>
        </authorList>
    </citation>
    <scope>IDENTIFICATION</scope>
</reference>
<dbReference type="FunFam" id="2.60.40.60:FF:000092">
    <property type="entry name" value="Protocadherin 8"/>
    <property type="match status" value="1"/>
</dbReference>
<evidence type="ECO:0000256" key="9">
    <source>
        <dbReference type="ARBA" id="ARBA00023136"/>
    </source>
</evidence>
<dbReference type="SMART" id="SM00112">
    <property type="entry name" value="CA"/>
    <property type="match status" value="7"/>
</dbReference>
<dbReference type="FunFam" id="2.60.40.60:FF:000024">
    <property type="entry name" value="FAT atypical cadherin 3"/>
    <property type="match status" value="2"/>
</dbReference>
<dbReference type="PANTHER" id="PTHR24026">
    <property type="entry name" value="FAT ATYPICAL CADHERIN-RELATED"/>
    <property type="match status" value="1"/>
</dbReference>
<dbReference type="GO" id="GO:0007156">
    <property type="term" value="P:homophilic cell adhesion via plasma membrane adhesion molecules"/>
    <property type="evidence" value="ECO:0007669"/>
    <property type="project" value="InterPro"/>
</dbReference>
<evidence type="ECO:0000256" key="1">
    <source>
        <dbReference type="ARBA" id="ARBA00004167"/>
    </source>
</evidence>
<evidence type="ECO:0000256" key="5">
    <source>
        <dbReference type="ARBA" id="ARBA00022737"/>
    </source>
</evidence>
<evidence type="ECO:0000256" key="4">
    <source>
        <dbReference type="ARBA" id="ARBA00022729"/>
    </source>
</evidence>
<protein>
    <recommendedName>
        <fullName evidence="14">Cadherin domain-containing protein</fullName>
    </recommendedName>
</protein>
<dbReference type="Pfam" id="PF00028">
    <property type="entry name" value="Cadherin"/>
    <property type="match status" value="7"/>
</dbReference>
<dbReference type="Proteomes" id="UP000472270">
    <property type="component" value="Unassembled WGS sequence"/>
</dbReference>
<feature type="domain" description="Cadherin" evidence="14">
    <location>
        <begin position="432"/>
        <end position="531"/>
    </location>
</feature>
<dbReference type="Ensembl" id="ENSSRHT00000001726.1">
    <property type="protein sequence ID" value="ENSSRHP00000001659.1"/>
    <property type="gene ID" value="ENSSRHG00000001125.1"/>
</dbReference>
<dbReference type="PANTHER" id="PTHR24026:SF136">
    <property type="entry name" value="PROTOCADHERIN-23"/>
    <property type="match status" value="1"/>
</dbReference>
<feature type="domain" description="Cadherin" evidence="14">
    <location>
        <begin position="29"/>
        <end position="107"/>
    </location>
</feature>
<evidence type="ECO:0000256" key="10">
    <source>
        <dbReference type="ARBA" id="ARBA00023157"/>
    </source>
</evidence>
<keyword evidence="5" id="KW-0677">Repeat</keyword>
<feature type="domain" description="Cadherin" evidence="14">
    <location>
        <begin position="108"/>
        <end position="228"/>
    </location>
</feature>
<keyword evidence="16" id="KW-1185">Reference proteome</keyword>
<keyword evidence="4 13" id="KW-0732">Signal</keyword>
<evidence type="ECO:0000256" key="7">
    <source>
        <dbReference type="ARBA" id="ARBA00022889"/>
    </source>
</evidence>
<dbReference type="GO" id="GO:0009653">
    <property type="term" value="P:anatomical structure morphogenesis"/>
    <property type="evidence" value="ECO:0007669"/>
    <property type="project" value="UniProtKB-ARBA"/>
</dbReference>
<organism evidence="15 16">
    <name type="scientific">Sinocyclocheilus rhinocerous</name>
    <dbReference type="NCBI Taxonomy" id="307959"/>
    <lineage>
        <taxon>Eukaryota</taxon>
        <taxon>Metazoa</taxon>
        <taxon>Chordata</taxon>
        <taxon>Craniata</taxon>
        <taxon>Vertebrata</taxon>
        <taxon>Euteleostomi</taxon>
        <taxon>Actinopterygii</taxon>
        <taxon>Neopterygii</taxon>
        <taxon>Teleostei</taxon>
        <taxon>Ostariophysi</taxon>
        <taxon>Cypriniformes</taxon>
        <taxon>Cyprinidae</taxon>
        <taxon>Cyprininae</taxon>
        <taxon>Sinocyclocheilus</taxon>
    </lineage>
</organism>
<feature type="chain" id="PRO_5025572431" description="Cadherin domain-containing protein" evidence="13">
    <location>
        <begin position="26"/>
        <end position="774"/>
    </location>
</feature>
<dbReference type="AlphaFoldDB" id="A0A673FR87"/>
<gene>
    <name evidence="15" type="primary">fat4</name>
</gene>
<evidence type="ECO:0000259" key="14">
    <source>
        <dbReference type="PROSITE" id="PS50268"/>
    </source>
</evidence>
<feature type="domain" description="Cadherin" evidence="14">
    <location>
        <begin position="643"/>
        <end position="733"/>
    </location>
</feature>
<dbReference type="PRINTS" id="PR00205">
    <property type="entry name" value="CADHERIN"/>
</dbReference>
<dbReference type="Gene3D" id="2.60.40.60">
    <property type="entry name" value="Cadherins"/>
    <property type="match status" value="7"/>
</dbReference>
<reference evidence="15" key="1">
    <citation type="submission" date="2025-08" db="UniProtKB">
        <authorList>
            <consortium name="Ensembl"/>
        </authorList>
    </citation>
    <scope>IDENTIFICATION</scope>
</reference>
<evidence type="ECO:0000313" key="16">
    <source>
        <dbReference type="Proteomes" id="UP000472270"/>
    </source>
</evidence>
<dbReference type="InterPro" id="IPR002126">
    <property type="entry name" value="Cadherin-like_dom"/>
</dbReference>
<dbReference type="InterPro" id="IPR015919">
    <property type="entry name" value="Cadherin-like_sf"/>
</dbReference>
<keyword evidence="3" id="KW-0812">Transmembrane</keyword>
<keyword evidence="11" id="KW-0325">Glycoprotein</keyword>
<dbReference type="FunFam" id="2.60.40.60:FF:000116">
    <property type="entry name" value="Dachsous cadherin-related 2"/>
    <property type="match status" value="1"/>
</dbReference>
<dbReference type="CDD" id="cd11304">
    <property type="entry name" value="Cadherin_repeat"/>
    <property type="match status" value="7"/>
</dbReference>
<evidence type="ECO:0000256" key="6">
    <source>
        <dbReference type="ARBA" id="ARBA00022837"/>
    </source>
</evidence>
<evidence type="ECO:0000313" key="15">
    <source>
        <dbReference type="Ensembl" id="ENSSRHP00000001659.1"/>
    </source>
</evidence>
<dbReference type="PROSITE" id="PS00232">
    <property type="entry name" value="CADHERIN_1"/>
    <property type="match status" value="2"/>
</dbReference>
<accession>A0A673FR87</accession>
<proteinExistence type="predicted"/>
<keyword evidence="2" id="KW-0245">EGF-like domain</keyword>
<feature type="domain" description="Cadherin" evidence="14">
    <location>
        <begin position="228"/>
        <end position="331"/>
    </location>
</feature>
<dbReference type="SUPFAM" id="SSF49313">
    <property type="entry name" value="Cadherin-like"/>
    <property type="match status" value="7"/>
</dbReference>
<sequence length="774" mass="84546">LFSCFHFYLFPVILMLQCKLILVSRQRPTDDHVSVVCVQGANALVTYSIISGADDSFRIDPESGELTNTRRLDRERRSEYSLLVRADDGSVRVYFNLLDMNDNPPRFSSSVYSGSVLESVSPGATVLSVSATDTDDGKHLGDLTHDSLYEWPNAELHYTIASGDPHSQFSITNTGVLQTRKALDREMQSFYNLVITVNDLALPPMSRFTSTTQVSIILLDVNDCPPSFTSQTTAYIQENTPVDTLVFRAQASDADSGPNSYVEYSLKAPFGNKFSVGNIDGGVVLLGELDREEMANYSLTIVATDKGEPPLSSSMEVTMIVLDVNDNTPSFSQNIYDTEIEENTLSGADVLQVFASDADEGTNGQIRFSIAENSFSINRATGEIRTTRPLDREKVAQYSLRVKATDRGSPPKSTAVKVLISVLDVNDNAPRFSKIFSATVPENAPVGFTVTRVTTTDEDAGANAISRYSISDASLPFIIHPSTGDITISRPLNREDTDHYIAKVSAHDSGWTVSTDVTIFVTDVNDNAPKFSKPSYYLDYPELTEVGSIVTQVSATDPDEGFNGKIFYFIRSQTEHFRINSSSGEIFIKQQLRYQNSSGHNNINVNRHSFIVTASDRGIKPLMSETTVIINVVDSNDNPPTFESSFYFTPVTKSVKVGTTLLKVTAHDHKDFGLNSEIEYAVSGGNSSSKFRLDKQTGSVTVASSLTADTNKVYLLEITASDKGNPPLSAKTTCACTPAEPHTSCFASGDGVFVLHAICLRALHTGSRKGKNST</sequence>
<evidence type="ECO:0000256" key="11">
    <source>
        <dbReference type="ARBA" id="ARBA00023180"/>
    </source>
</evidence>
<keyword evidence="6 12" id="KW-0106">Calcium</keyword>
<keyword evidence="7" id="KW-0130">Cell adhesion</keyword>
<feature type="domain" description="Cadherin" evidence="14">
    <location>
        <begin position="332"/>
        <end position="432"/>
    </location>
</feature>
<evidence type="ECO:0000256" key="2">
    <source>
        <dbReference type="ARBA" id="ARBA00022536"/>
    </source>
</evidence>
<dbReference type="FunFam" id="2.60.40.60:FF:000020">
    <property type="entry name" value="Dachsous cadherin-related 1b"/>
    <property type="match status" value="2"/>
</dbReference>
<dbReference type="GO" id="GO:0007163">
    <property type="term" value="P:establishment or maintenance of cell polarity"/>
    <property type="evidence" value="ECO:0007669"/>
    <property type="project" value="UniProtKB-ARBA"/>
</dbReference>
<feature type="signal peptide" evidence="13">
    <location>
        <begin position="1"/>
        <end position="25"/>
    </location>
</feature>
<evidence type="ECO:0000256" key="12">
    <source>
        <dbReference type="PROSITE-ProRule" id="PRU00043"/>
    </source>
</evidence>
<evidence type="ECO:0000256" key="3">
    <source>
        <dbReference type="ARBA" id="ARBA00022692"/>
    </source>
</evidence>